<keyword evidence="2" id="KW-1185">Reference proteome</keyword>
<evidence type="ECO:0000313" key="2">
    <source>
        <dbReference type="Proteomes" id="UP001197247"/>
    </source>
</evidence>
<name>A0ABS5TCP6_9ACTN</name>
<protein>
    <submittedName>
        <fullName evidence="1">Uncharacterized protein</fullName>
    </submittedName>
</protein>
<evidence type="ECO:0000313" key="1">
    <source>
        <dbReference type="EMBL" id="MBT0768860.1"/>
    </source>
</evidence>
<sequence length="141" mass="15077">MLSDSGIGDLELGDSLKQARALGFVGENATSEVDGEVCAQYPGEKGLEWLYFTDDQLIIIAAGPTVRLDTGVGVGDTFAQLNDAYGDRISGEDSGLARLNLTAPDAPFPAFYRVGIDTSYAFRDSKIIDIALQSIEQGCYE</sequence>
<gene>
    <name evidence="1" type="ORF">KIH74_07980</name>
</gene>
<comment type="caution">
    <text evidence="1">The sequence shown here is derived from an EMBL/GenBank/DDBJ whole genome shotgun (WGS) entry which is preliminary data.</text>
</comment>
<dbReference type="EMBL" id="JAHBAY010000003">
    <property type="protein sequence ID" value="MBT0768860.1"/>
    <property type="molecule type" value="Genomic_DNA"/>
</dbReference>
<accession>A0ABS5TCP6</accession>
<reference evidence="1 2" key="1">
    <citation type="submission" date="2021-05" db="EMBL/GenBank/DDBJ databases">
        <title>Kineosporia and Streptomyces sp. nov. two new marine actinobacteria isolated from Coral.</title>
        <authorList>
            <person name="Buangrab K."/>
            <person name="Sutthacheep M."/>
            <person name="Yeemin T."/>
            <person name="Harunari E."/>
            <person name="Igarashi Y."/>
            <person name="Kanchanasin P."/>
            <person name="Tanasupawat S."/>
            <person name="Phongsopitanun W."/>
        </authorList>
    </citation>
    <scope>NUCLEOTIDE SEQUENCE [LARGE SCALE GENOMIC DNA]</scope>
    <source>
        <strain evidence="1 2">J2-2</strain>
    </source>
</reference>
<dbReference type="RefSeq" id="WP_214155164.1">
    <property type="nucleotide sequence ID" value="NZ_JAHBAY010000003.1"/>
</dbReference>
<proteinExistence type="predicted"/>
<dbReference type="Proteomes" id="UP001197247">
    <property type="component" value="Unassembled WGS sequence"/>
</dbReference>
<organism evidence="1 2">
    <name type="scientific">Kineosporia corallincola</name>
    <dbReference type="NCBI Taxonomy" id="2835133"/>
    <lineage>
        <taxon>Bacteria</taxon>
        <taxon>Bacillati</taxon>
        <taxon>Actinomycetota</taxon>
        <taxon>Actinomycetes</taxon>
        <taxon>Kineosporiales</taxon>
        <taxon>Kineosporiaceae</taxon>
        <taxon>Kineosporia</taxon>
    </lineage>
</organism>